<reference evidence="11 12" key="1">
    <citation type="submission" date="2020-08" db="EMBL/GenBank/DDBJ databases">
        <title>Genomic Encyclopedia of Type Strains, Phase III (KMG-III): the genomes of soil and plant-associated and newly described type strains.</title>
        <authorList>
            <person name="Whitman W."/>
        </authorList>
    </citation>
    <scope>NUCLEOTIDE SEQUENCE [LARGE SCALE GENOMIC DNA]</scope>
    <source>
        <strain evidence="11 12">CECT 4462</strain>
    </source>
</reference>
<dbReference type="GO" id="GO:0005886">
    <property type="term" value="C:plasma membrane"/>
    <property type="evidence" value="ECO:0007669"/>
    <property type="project" value="UniProtKB-SubCell"/>
</dbReference>
<comment type="similarity">
    <text evidence="2">Belongs to the GSP M family.</text>
</comment>
<dbReference type="Gene3D" id="3.30.1360.100">
    <property type="entry name" value="General secretion pathway protein M, EpsM"/>
    <property type="match status" value="1"/>
</dbReference>
<evidence type="ECO:0000256" key="8">
    <source>
        <dbReference type="ARBA" id="ARBA00022989"/>
    </source>
</evidence>
<proteinExistence type="inferred from homology"/>
<evidence type="ECO:0000256" key="5">
    <source>
        <dbReference type="ARBA" id="ARBA00022519"/>
    </source>
</evidence>
<evidence type="ECO:0000256" key="6">
    <source>
        <dbReference type="ARBA" id="ARBA00022692"/>
    </source>
</evidence>
<evidence type="ECO:0000256" key="2">
    <source>
        <dbReference type="ARBA" id="ARBA00010637"/>
    </source>
</evidence>
<dbReference type="InterPro" id="IPR007690">
    <property type="entry name" value="T2SS_GspM"/>
</dbReference>
<evidence type="ECO:0000313" key="12">
    <source>
        <dbReference type="Proteomes" id="UP000549250"/>
    </source>
</evidence>
<comment type="caution">
    <text evidence="11">The sequence shown here is derived from an EMBL/GenBank/DDBJ whole genome shotgun (WGS) entry which is preliminary data.</text>
</comment>
<dbReference type="Proteomes" id="UP000549250">
    <property type="component" value="Unassembled WGS sequence"/>
</dbReference>
<keyword evidence="6 10" id="KW-0812">Transmembrane</keyword>
<evidence type="ECO:0000313" key="11">
    <source>
        <dbReference type="EMBL" id="MBB3103238.1"/>
    </source>
</evidence>
<evidence type="ECO:0000256" key="9">
    <source>
        <dbReference type="ARBA" id="ARBA00023136"/>
    </source>
</evidence>
<protein>
    <submittedName>
        <fullName evidence="11">General secretion pathway protein M</fullName>
    </submittedName>
</protein>
<keyword evidence="4" id="KW-1003">Cell membrane</keyword>
<dbReference type="SUPFAM" id="SSF103054">
    <property type="entry name" value="General secretion pathway protein M, EpsM"/>
    <property type="match status" value="1"/>
</dbReference>
<organism evidence="11 12">
    <name type="scientific">Azomonas macrocytogenes</name>
    <name type="common">Azotobacter macrocytogenes</name>
    <dbReference type="NCBI Taxonomy" id="69962"/>
    <lineage>
        <taxon>Bacteria</taxon>
        <taxon>Pseudomonadati</taxon>
        <taxon>Pseudomonadota</taxon>
        <taxon>Gammaproteobacteria</taxon>
        <taxon>Pseudomonadales</taxon>
        <taxon>Pseudomonadaceae</taxon>
        <taxon>Azomonas</taxon>
    </lineage>
</organism>
<dbReference type="RefSeq" id="WP_183166183.1">
    <property type="nucleotide sequence ID" value="NZ_JACHXI010000006.1"/>
</dbReference>
<dbReference type="AlphaFoldDB" id="A0A839T2A7"/>
<feature type="transmembrane region" description="Helical" evidence="10">
    <location>
        <begin position="30"/>
        <end position="48"/>
    </location>
</feature>
<evidence type="ECO:0000256" key="4">
    <source>
        <dbReference type="ARBA" id="ARBA00022475"/>
    </source>
</evidence>
<name>A0A839T2A7_AZOMA</name>
<dbReference type="EMBL" id="JACHXI010000006">
    <property type="protein sequence ID" value="MBB3103238.1"/>
    <property type="molecule type" value="Genomic_DNA"/>
</dbReference>
<keyword evidence="12" id="KW-1185">Reference proteome</keyword>
<dbReference type="Pfam" id="PF04612">
    <property type="entry name" value="T2SSM"/>
    <property type="match status" value="1"/>
</dbReference>
<keyword evidence="3" id="KW-0813">Transport</keyword>
<keyword evidence="5" id="KW-0997">Cell inner membrane</keyword>
<dbReference type="GO" id="GO:0015627">
    <property type="term" value="C:type II protein secretion system complex"/>
    <property type="evidence" value="ECO:0007669"/>
    <property type="project" value="InterPro"/>
</dbReference>
<accession>A0A839T2A7</accession>
<evidence type="ECO:0000256" key="3">
    <source>
        <dbReference type="ARBA" id="ARBA00022448"/>
    </source>
</evidence>
<comment type="subcellular location">
    <subcellularLocation>
        <location evidence="1">Cell inner membrane</location>
        <topology evidence="1">Single-pass membrane protein</topology>
    </subcellularLocation>
</comment>
<dbReference type="InterPro" id="IPR023229">
    <property type="entry name" value="T2SS_M_periplasmic_sf"/>
</dbReference>
<gene>
    <name evidence="11" type="ORF">FHR87_001633</name>
</gene>
<evidence type="ECO:0000256" key="10">
    <source>
        <dbReference type="SAM" id="Phobius"/>
    </source>
</evidence>
<keyword evidence="7" id="KW-0653">Protein transport</keyword>
<keyword evidence="8 10" id="KW-1133">Transmembrane helix</keyword>
<evidence type="ECO:0000256" key="1">
    <source>
        <dbReference type="ARBA" id="ARBA00004377"/>
    </source>
</evidence>
<dbReference type="GO" id="GO:0015628">
    <property type="term" value="P:protein secretion by the type II secretion system"/>
    <property type="evidence" value="ECO:0007669"/>
    <property type="project" value="InterPro"/>
</dbReference>
<evidence type="ECO:0000256" key="7">
    <source>
        <dbReference type="ARBA" id="ARBA00022927"/>
    </source>
</evidence>
<sequence>MRFQEQLNTALEQSPLWQRWQKLPTRDRQALILLGAVLLALVLYLAVWQPAQRSLIEARSYYQQQRDLHAHIEQNTDLARQMSRIPHPTVAPEQLQGLVTQTAQQRGLIVESLDNGGDGTLTINLPNAAAVTLLSWLAELQRQGIQLDRSNLQRMGDGLVNAGVTLRAAQ</sequence>
<keyword evidence="9 10" id="KW-0472">Membrane</keyword>